<keyword evidence="2" id="KW-1185">Reference proteome</keyword>
<dbReference type="EMBL" id="JAMSHJ010000007">
    <property type="protein sequence ID" value="KAI5388276.1"/>
    <property type="molecule type" value="Genomic_DNA"/>
</dbReference>
<organism evidence="1 2">
    <name type="scientific">Pisum sativum</name>
    <name type="common">Garden pea</name>
    <name type="synonym">Lathyrus oleraceus</name>
    <dbReference type="NCBI Taxonomy" id="3888"/>
    <lineage>
        <taxon>Eukaryota</taxon>
        <taxon>Viridiplantae</taxon>
        <taxon>Streptophyta</taxon>
        <taxon>Embryophyta</taxon>
        <taxon>Tracheophyta</taxon>
        <taxon>Spermatophyta</taxon>
        <taxon>Magnoliopsida</taxon>
        <taxon>eudicotyledons</taxon>
        <taxon>Gunneridae</taxon>
        <taxon>Pentapetalae</taxon>
        <taxon>rosids</taxon>
        <taxon>fabids</taxon>
        <taxon>Fabales</taxon>
        <taxon>Fabaceae</taxon>
        <taxon>Papilionoideae</taxon>
        <taxon>50 kb inversion clade</taxon>
        <taxon>NPAAA clade</taxon>
        <taxon>Hologalegina</taxon>
        <taxon>IRL clade</taxon>
        <taxon>Fabeae</taxon>
        <taxon>Lathyrus</taxon>
    </lineage>
</organism>
<dbReference type="Proteomes" id="UP001058974">
    <property type="component" value="Chromosome 7"/>
</dbReference>
<evidence type="ECO:0000313" key="1">
    <source>
        <dbReference type="EMBL" id="KAI5388276.1"/>
    </source>
</evidence>
<sequence length="356" mass="39566">MEKYVVSPYIPEKFLTVADHESQTENPAYVTWEEQDAQLCMWLLSTIYDTVAICSSSPFMEGLGGNPCVLQYAYENEVTATPIRALIALQRSTFAFLDELEALLLAQEARIDKTKKDVTETVNVNLAQGIPQPSNPQLTFPEPPGADQFNSYVGGRGGYHNRRGFWGGRFGNRGSIQCQICYKPGHEANYCYYRNSPESDLNYGTPLSLGCSDQVQIGNGQGLSIKSLGSLYFPSPYHPNTSLILATTKILASSKILLRGSLGNVGLYKFDNSDPALSQVSPQAHHVSTSSLNSKHTMPFQCNKDSDISYRKSPSLYQIWNCRLGHPHHDTLKHVLTFCNIHIPNKVSMIFVMLVV</sequence>
<dbReference type="AlphaFoldDB" id="A0A9D4VT52"/>
<reference evidence="1 2" key="1">
    <citation type="journal article" date="2022" name="Nat. Genet.">
        <title>Improved pea reference genome and pan-genome highlight genomic features and evolutionary characteristics.</title>
        <authorList>
            <person name="Yang T."/>
            <person name="Liu R."/>
            <person name="Luo Y."/>
            <person name="Hu S."/>
            <person name="Wang D."/>
            <person name="Wang C."/>
            <person name="Pandey M.K."/>
            <person name="Ge S."/>
            <person name="Xu Q."/>
            <person name="Li N."/>
            <person name="Li G."/>
            <person name="Huang Y."/>
            <person name="Saxena R.K."/>
            <person name="Ji Y."/>
            <person name="Li M."/>
            <person name="Yan X."/>
            <person name="He Y."/>
            <person name="Liu Y."/>
            <person name="Wang X."/>
            <person name="Xiang C."/>
            <person name="Varshney R.K."/>
            <person name="Ding H."/>
            <person name="Gao S."/>
            <person name="Zong X."/>
        </authorList>
    </citation>
    <scope>NUCLEOTIDE SEQUENCE [LARGE SCALE GENOMIC DNA]</scope>
    <source>
        <strain evidence="1 2">cv. Zhongwan 6</strain>
    </source>
</reference>
<comment type="caution">
    <text evidence="1">The sequence shown here is derived from an EMBL/GenBank/DDBJ whole genome shotgun (WGS) entry which is preliminary data.</text>
</comment>
<name>A0A9D4VT52_PEA</name>
<dbReference type="Gramene" id="Psat07G0409600-T1">
    <property type="protein sequence ID" value="KAI5388276.1"/>
    <property type="gene ID" value="KIW84_074096"/>
</dbReference>
<protein>
    <submittedName>
        <fullName evidence="1">Uncharacterized protein</fullName>
    </submittedName>
</protein>
<gene>
    <name evidence="1" type="ORF">KIW84_074096</name>
</gene>
<accession>A0A9D4VT52</accession>
<evidence type="ECO:0000313" key="2">
    <source>
        <dbReference type="Proteomes" id="UP001058974"/>
    </source>
</evidence>
<proteinExistence type="predicted"/>